<evidence type="ECO:0000256" key="2">
    <source>
        <dbReference type="ARBA" id="ARBA00011738"/>
    </source>
</evidence>
<dbReference type="GO" id="GO:0003677">
    <property type="term" value="F:DNA binding"/>
    <property type="evidence" value="ECO:0007669"/>
    <property type="project" value="UniProtKB-KW"/>
</dbReference>
<keyword evidence="3" id="KW-0479">Metal-binding</keyword>
<evidence type="ECO:0000256" key="1">
    <source>
        <dbReference type="ARBA" id="ARBA00004123"/>
    </source>
</evidence>
<keyword evidence="14" id="KW-1185">Reference proteome</keyword>
<dbReference type="Pfam" id="PF05699">
    <property type="entry name" value="Dimer_Tnp_hAT"/>
    <property type="match status" value="1"/>
</dbReference>
<proteinExistence type="predicted"/>
<sequence>MSTPYLVDEDNSGGNGIYPSHSPVAASNKRETSEAWKQFKKQKINGKEKAVCTFCNAKLVGGSNSGTSHLLNHIKICPMRKQNDIRQYTLPNNKTKDGNDTLEPYTFDPIVVRRKLAKIIILHEYPLRIVEHDGFREYSATLQPLFKPVSRNTIKRHIMQIYDVEKEKTISVLEANRSRISITTDMWTSSHQKKGFMAVIAHFIDDSWAMQSRILRFIYVPCPHTAETLCEALNDCLMDWNIDRKLSSITVDNCSTNKQMITSLLEKLNNSDLILNGTLFHMRCCAHILNLIVKDGLDVIGEGIERIRSSVLYWVATPKRIEKFEDTARQLNIPYSKRLVLDCPTRWNSTYFMLTIALLYKDVFARLSVREKQYKIEILGTDWRLAVILQDNLKLFYEVTEMFSGTKYPTTNVFFLYDCVIRLSLSDWLKSENEVIKEMAVKMIENFEKYWDVIHGVMAMATMLDPRYKMRLIEFYFPSIFGANYMTHLESIRKLCLDLVKEYELKFKSGDENSIHSNSSLASHLEMPDNSSKRDECLLSYDLFVSSDGPTHVKSEFDAYLEENVLPRTKDFDILVWWRANATKYPILAQIARDFLTIPVSSVASESAFSTCGRIVSPHRSRLHPDTLEALMCAQSWLWAERRGMKFINIISHLILNNNYYYCLFFLEKCSKAPTACDTSFQEENENVEEVCE</sequence>
<evidence type="ECO:0000256" key="11">
    <source>
        <dbReference type="SAM" id="MobiDB-lite"/>
    </source>
</evidence>
<keyword evidence="9" id="KW-0539">Nucleus</keyword>
<dbReference type="PANTHER" id="PTHR46481">
    <property type="entry name" value="ZINC FINGER BED DOMAIN-CONTAINING PROTEIN 4"/>
    <property type="match status" value="1"/>
</dbReference>
<evidence type="ECO:0000256" key="4">
    <source>
        <dbReference type="ARBA" id="ARBA00022771"/>
    </source>
</evidence>
<evidence type="ECO:0000313" key="14">
    <source>
        <dbReference type="Proteomes" id="UP000323000"/>
    </source>
</evidence>
<dbReference type="InterPro" id="IPR008906">
    <property type="entry name" value="HATC_C_dom"/>
</dbReference>
<keyword evidence="4 10" id="KW-0863">Zinc-finger</keyword>
<gene>
    <name evidence="13" type="ORF">EZV62_001606</name>
</gene>
<dbReference type="Pfam" id="PF14372">
    <property type="entry name" value="hAT-like_RNase-H"/>
    <property type="match status" value="1"/>
</dbReference>
<dbReference type="PROSITE" id="PS50808">
    <property type="entry name" value="ZF_BED"/>
    <property type="match status" value="1"/>
</dbReference>
<comment type="subunit">
    <text evidence="2">Homodimer.</text>
</comment>
<reference evidence="14" key="1">
    <citation type="journal article" date="2019" name="Gigascience">
        <title>De novo genome assembly of the endangered Acer yangbiense, a plant species with extremely small populations endemic to Yunnan Province, China.</title>
        <authorList>
            <person name="Yang J."/>
            <person name="Wariss H.M."/>
            <person name="Tao L."/>
            <person name="Zhang R."/>
            <person name="Yun Q."/>
            <person name="Hollingsworth P."/>
            <person name="Dao Z."/>
            <person name="Luo G."/>
            <person name="Guo H."/>
            <person name="Ma Y."/>
            <person name="Sun W."/>
        </authorList>
    </citation>
    <scope>NUCLEOTIDE SEQUENCE [LARGE SCALE GENOMIC DNA]</scope>
    <source>
        <strain evidence="14">cv. Malutang</strain>
    </source>
</reference>
<dbReference type="InterPro" id="IPR012337">
    <property type="entry name" value="RNaseH-like_sf"/>
</dbReference>
<keyword evidence="6" id="KW-0805">Transcription regulation</keyword>
<dbReference type="InterPro" id="IPR025525">
    <property type="entry name" value="hAT-like_transposase_RNase-H"/>
</dbReference>
<feature type="domain" description="BED-type" evidence="12">
    <location>
        <begin position="30"/>
        <end position="84"/>
    </location>
</feature>
<dbReference type="SUPFAM" id="SSF57667">
    <property type="entry name" value="beta-beta-alpha zinc fingers"/>
    <property type="match status" value="1"/>
</dbReference>
<evidence type="ECO:0000313" key="13">
    <source>
        <dbReference type="EMBL" id="TXG73027.1"/>
    </source>
</evidence>
<dbReference type="GO" id="GO:0005634">
    <property type="term" value="C:nucleus"/>
    <property type="evidence" value="ECO:0007669"/>
    <property type="project" value="UniProtKB-SubCell"/>
</dbReference>
<evidence type="ECO:0000256" key="6">
    <source>
        <dbReference type="ARBA" id="ARBA00023015"/>
    </source>
</evidence>
<evidence type="ECO:0000256" key="10">
    <source>
        <dbReference type="PROSITE-ProRule" id="PRU00027"/>
    </source>
</evidence>
<evidence type="ECO:0000256" key="9">
    <source>
        <dbReference type="ARBA" id="ARBA00023242"/>
    </source>
</evidence>
<keyword evidence="7" id="KW-0238">DNA-binding</keyword>
<evidence type="ECO:0000259" key="12">
    <source>
        <dbReference type="PROSITE" id="PS50808"/>
    </source>
</evidence>
<dbReference type="SUPFAM" id="SSF53098">
    <property type="entry name" value="Ribonuclease H-like"/>
    <property type="match status" value="1"/>
</dbReference>
<keyword evidence="8" id="KW-0804">Transcription</keyword>
<dbReference type="PANTHER" id="PTHR46481:SF11">
    <property type="entry name" value="ZINC FINGER BED DOMAIN-CONTAINING PROTEIN RICESLEEPER 2-LIKE"/>
    <property type="match status" value="1"/>
</dbReference>
<feature type="region of interest" description="Disordered" evidence="11">
    <location>
        <begin position="1"/>
        <end position="29"/>
    </location>
</feature>
<comment type="caution">
    <text evidence="13">The sequence shown here is derived from an EMBL/GenBank/DDBJ whole genome shotgun (WGS) entry which is preliminary data.</text>
</comment>
<dbReference type="Proteomes" id="UP000323000">
    <property type="component" value="Chromosome 1"/>
</dbReference>
<dbReference type="GO" id="GO:0008270">
    <property type="term" value="F:zinc ion binding"/>
    <property type="evidence" value="ECO:0007669"/>
    <property type="project" value="UniProtKB-KW"/>
</dbReference>
<dbReference type="InterPro" id="IPR052035">
    <property type="entry name" value="ZnF_BED_domain_contain"/>
</dbReference>
<accession>A0A5C7IUL5</accession>
<dbReference type="GO" id="GO:0046983">
    <property type="term" value="F:protein dimerization activity"/>
    <property type="evidence" value="ECO:0007669"/>
    <property type="project" value="InterPro"/>
</dbReference>
<evidence type="ECO:0000256" key="5">
    <source>
        <dbReference type="ARBA" id="ARBA00022833"/>
    </source>
</evidence>
<dbReference type="AlphaFoldDB" id="A0A5C7IUL5"/>
<dbReference type="Pfam" id="PF02892">
    <property type="entry name" value="zf-BED"/>
    <property type="match status" value="1"/>
</dbReference>
<dbReference type="EMBL" id="VAHF01000001">
    <property type="protein sequence ID" value="TXG73027.1"/>
    <property type="molecule type" value="Genomic_DNA"/>
</dbReference>
<evidence type="ECO:0000256" key="3">
    <source>
        <dbReference type="ARBA" id="ARBA00022723"/>
    </source>
</evidence>
<protein>
    <recommendedName>
        <fullName evidence="12">BED-type domain-containing protein</fullName>
    </recommendedName>
</protein>
<evidence type="ECO:0000256" key="8">
    <source>
        <dbReference type="ARBA" id="ARBA00023163"/>
    </source>
</evidence>
<name>A0A5C7IUL5_9ROSI</name>
<organism evidence="13 14">
    <name type="scientific">Acer yangbiense</name>
    <dbReference type="NCBI Taxonomy" id="1000413"/>
    <lineage>
        <taxon>Eukaryota</taxon>
        <taxon>Viridiplantae</taxon>
        <taxon>Streptophyta</taxon>
        <taxon>Embryophyta</taxon>
        <taxon>Tracheophyta</taxon>
        <taxon>Spermatophyta</taxon>
        <taxon>Magnoliopsida</taxon>
        <taxon>eudicotyledons</taxon>
        <taxon>Gunneridae</taxon>
        <taxon>Pentapetalae</taxon>
        <taxon>rosids</taxon>
        <taxon>malvids</taxon>
        <taxon>Sapindales</taxon>
        <taxon>Sapindaceae</taxon>
        <taxon>Hippocastanoideae</taxon>
        <taxon>Acereae</taxon>
        <taxon>Acer</taxon>
    </lineage>
</organism>
<evidence type="ECO:0000256" key="7">
    <source>
        <dbReference type="ARBA" id="ARBA00023125"/>
    </source>
</evidence>
<comment type="subcellular location">
    <subcellularLocation>
        <location evidence="1">Nucleus</location>
    </subcellularLocation>
</comment>
<dbReference type="SMART" id="SM00614">
    <property type="entry name" value="ZnF_BED"/>
    <property type="match status" value="1"/>
</dbReference>
<keyword evidence="5" id="KW-0862">Zinc</keyword>
<dbReference type="InterPro" id="IPR036236">
    <property type="entry name" value="Znf_C2H2_sf"/>
</dbReference>
<dbReference type="InterPro" id="IPR003656">
    <property type="entry name" value="Znf_BED"/>
</dbReference>
<dbReference type="OrthoDB" id="1607513at2759"/>